<dbReference type="PANTHER" id="PTHR47432">
    <property type="entry name" value="CELL WALL ASSEMBLY REGULATOR SMI1"/>
    <property type="match status" value="1"/>
</dbReference>
<dbReference type="InterPro" id="IPR018958">
    <property type="entry name" value="Knr4/Smi1-like_dom"/>
</dbReference>
<organism evidence="2 3">
    <name type="scientific">Paenibacillus cookii</name>
    <dbReference type="NCBI Taxonomy" id="157839"/>
    <lineage>
        <taxon>Bacteria</taxon>
        <taxon>Bacillati</taxon>
        <taxon>Bacillota</taxon>
        <taxon>Bacilli</taxon>
        <taxon>Bacillales</taxon>
        <taxon>Paenibacillaceae</taxon>
        <taxon>Paenibacillus</taxon>
    </lineage>
</organism>
<dbReference type="InterPro" id="IPR037883">
    <property type="entry name" value="Knr4/Smi1-like_sf"/>
</dbReference>
<evidence type="ECO:0000313" key="2">
    <source>
        <dbReference type="EMBL" id="GIO66397.1"/>
    </source>
</evidence>
<gene>
    <name evidence="2" type="ORF">J21TS3_12180</name>
</gene>
<protein>
    <recommendedName>
        <fullName evidence="1">Knr4/Smi1-like domain-containing protein</fullName>
    </recommendedName>
</protein>
<evidence type="ECO:0000313" key="3">
    <source>
        <dbReference type="Proteomes" id="UP000680638"/>
    </source>
</evidence>
<accession>A0ABQ4LSY4</accession>
<sequence>MDASSAILLLQCHAFAHEDVRHHKMTYGFLGSLRPFSGELQESYFHELMAVVRALSGEFGKPALNRELIACLWSITHLARAWAVEPDGVLRSNGLIADEQVARMERWLDLISYAVMILLENGGEEEAFWGYREYISEQLDPLMAELDVLLKEKAVDADIQELHASYQQRPGADEQQLAAFEAKFGLLPEDFRAFYRRKDGSGYAFHVLYPGDGESDEGMPFYLMSLDEIEETKSYFCERDELLAEHYSEEEMRKLDPEIKPFLFHEKWLPFATMAGGSVYLMLDLDPSEQGTYGQIISYVHDPDFVYYVADSFMELLRESNRNLGLMDAIEY</sequence>
<dbReference type="PANTHER" id="PTHR47432:SF1">
    <property type="entry name" value="CELL WALL ASSEMBLY REGULATOR SMI1"/>
    <property type="match status" value="1"/>
</dbReference>
<comment type="caution">
    <text evidence="2">The sequence shown here is derived from an EMBL/GenBank/DDBJ whole genome shotgun (WGS) entry which is preliminary data.</text>
</comment>
<proteinExistence type="predicted"/>
<feature type="domain" description="Knr4/Smi1-like" evidence="1">
    <location>
        <begin position="171"/>
        <end position="319"/>
    </location>
</feature>
<dbReference type="Proteomes" id="UP000680638">
    <property type="component" value="Unassembled WGS sequence"/>
</dbReference>
<dbReference type="SMART" id="SM00860">
    <property type="entry name" value="SMI1_KNR4"/>
    <property type="match status" value="1"/>
</dbReference>
<keyword evidence="3" id="KW-1185">Reference proteome</keyword>
<dbReference type="InterPro" id="IPR051873">
    <property type="entry name" value="KNR4/SMI1_regulator"/>
</dbReference>
<dbReference type="Gene3D" id="3.40.1580.10">
    <property type="entry name" value="SMI1/KNR4-like"/>
    <property type="match status" value="1"/>
</dbReference>
<dbReference type="EMBL" id="BORW01000004">
    <property type="protein sequence ID" value="GIO66397.1"/>
    <property type="molecule type" value="Genomic_DNA"/>
</dbReference>
<dbReference type="RefSeq" id="WP_306433218.1">
    <property type="nucleotide sequence ID" value="NZ_BORW01000004.1"/>
</dbReference>
<name>A0ABQ4LSY4_9BACL</name>
<evidence type="ECO:0000259" key="1">
    <source>
        <dbReference type="SMART" id="SM00860"/>
    </source>
</evidence>
<dbReference type="Pfam" id="PF09346">
    <property type="entry name" value="SMI1_KNR4"/>
    <property type="match status" value="1"/>
</dbReference>
<reference evidence="2 3" key="1">
    <citation type="submission" date="2021-03" db="EMBL/GenBank/DDBJ databases">
        <title>Antimicrobial resistance genes in bacteria isolated from Japanese honey, and their potential for conferring macrolide and lincosamide resistance in the American foulbrood pathogen Paenibacillus larvae.</title>
        <authorList>
            <person name="Okamoto M."/>
            <person name="Kumagai M."/>
            <person name="Kanamori H."/>
            <person name="Takamatsu D."/>
        </authorList>
    </citation>
    <scope>NUCLEOTIDE SEQUENCE [LARGE SCALE GENOMIC DNA]</scope>
    <source>
        <strain evidence="2 3">J21TS3</strain>
    </source>
</reference>
<dbReference type="SUPFAM" id="SSF160631">
    <property type="entry name" value="SMI1/KNR4-like"/>
    <property type="match status" value="1"/>
</dbReference>